<dbReference type="RefSeq" id="WP_342759704.1">
    <property type="nucleotide sequence ID" value="NZ_CP146256.1"/>
</dbReference>
<protein>
    <recommendedName>
        <fullName evidence="3">GDSL-like lipase/acylhydrolase family protein</fullName>
    </recommendedName>
</protein>
<dbReference type="EMBL" id="CP146256">
    <property type="protein sequence ID" value="XAH76132.1"/>
    <property type="molecule type" value="Genomic_DNA"/>
</dbReference>
<dbReference type="Proteomes" id="UP001451571">
    <property type="component" value="Chromosome"/>
</dbReference>
<dbReference type="SUPFAM" id="SSF52266">
    <property type="entry name" value="SGNH hydrolase"/>
    <property type="match status" value="1"/>
</dbReference>
<proteinExistence type="predicted"/>
<keyword evidence="2" id="KW-1185">Reference proteome</keyword>
<name>A0ABZ3F2H3_9FIRM</name>
<accession>A0ABZ3F2H3</accession>
<dbReference type="InterPro" id="IPR036514">
    <property type="entry name" value="SGNH_hydro_sf"/>
</dbReference>
<gene>
    <name evidence="1" type="ORF">V6984_10350</name>
</gene>
<organism evidence="1 2">
    <name type="scientific">Kineothrix sedimenti</name>
    <dbReference type="NCBI Taxonomy" id="3123317"/>
    <lineage>
        <taxon>Bacteria</taxon>
        <taxon>Bacillati</taxon>
        <taxon>Bacillota</taxon>
        <taxon>Clostridia</taxon>
        <taxon>Lachnospirales</taxon>
        <taxon>Lachnospiraceae</taxon>
        <taxon>Kineothrix</taxon>
    </lineage>
</organism>
<dbReference type="Gene3D" id="3.40.50.1110">
    <property type="entry name" value="SGNH hydrolase"/>
    <property type="match status" value="1"/>
</dbReference>
<reference evidence="1 2" key="1">
    <citation type="submission" date="2024-02" db="EMBL/GenBank/DDBJ databases">
        <title>Bacterial strain from lacustrine sediment.</title>
        <authorList>
            <person name="Petit C."/>
            <person name="Fadhlaoui K."/>
        </authorList>
    </citation>
    <scope>NUCLEOTIDE SEQUENCE [LARGE SCALE GENOMIC DNA]</scope>
    <source>
        <strain evidence="1 2">IPX-CK</strain>
    </source>
</reference>
<evidence type="ECO:0000313" key="2">
    <source>
        <dbReference type="Proteomes" id="UP001451571"/>
    </source>
</evidence>
<evidence type="ECO:0000313" key="1">
    <source>
        <dbReference type="EMBL" id="XAH76132.1"/>
    </source>
</evidence>
<sequence length="121" mass="14203">MKFRSWRDDNRGVSGFTTTDMLENTKIYVMAYYPVNEVDKLSDNETGGLTFKNRNNETIRKVNLEIEQMAKQLCCRFINVNSGLTDCQGRLKKEYTIEGIHMYANAYHKILQNMLPYIVKY</sequence>
<evidence type="ECO:0008006" key="3">
    <source>
        <dbReference type="Google" id="ProtNLM"/>
    </source>
</evidence>